<accession>A0A059BA31</accession>
<dbReference type="AlphaFoldDB" id="A0A059BA31"/>
<proteinExistence type="predicted"/>
<organism evidence="1">
    <name type="scientific">Eucalyptus grandis</name>
    <name type="common">Flooded gum</name>
    <dbReference type="NCBI Taxonomy" id="71139"/>
    <lineage>
        <taxon>Eukaryota</taxon>
        <taxon>Viridiplantae</taxon>
        <taxon>Streptophyta</taxon>
        <taxon>Embryophyta</taxon>
        <taxon>Tracheophyta</taxon>
        <taxon>Spermatophyta</taxon>
        <taxon>Magnoliopsida</taxon>
        <taxon>eudicotyledons</taxon>
        <taxon>Gunneridae</taxon>
        <taxon>Pentapetalae</taxon>
        <taxon>rosids</taxon>
        <taxon>malvids</taxon>
        <taxon>Myrtales</taxon>
        <taxon>Myrtaceae</taxon>
        <taxon>Myrtoideae</taxon>
        <taxon>Eucalypteae</taxon>
        <taxon>Eucalyptus</taxon>
    </lineage>
</organism>
<dbReference type="EMBL" id="KK198759">
    <property type="protein sequence ID" value="KCW62520.1"/>
    <property type="molecule type" value="Genomic_DNA"/>
</dbReference>
<protein>
    <submittedName>
        <fullName evidence="1">Uncharacterized protein</fullName>
    </submittedName>
</protein>
<reference evidence="1" key="1">
    <citation type="submission" date="2013-07" db="EMBL/GenBank/DDBJ databases">
        <title>The genome of Eucalyptus grandis.</title>
        <authorList>
            <person name="Schmutz J."/>
            <person name="Hayes R."/>
            <person name="Myburg A."/>
            <person name="Tuskan G."/>
            <person name="Grattapaglia D."/>
            <person name="Rokhsar D.S."/>
        </authorList>
    </citation>
    <scope>NUCLEOTIDE SEQUENCE</scope>
    <source>
        <tissue evidence="1">Leaf extractions</tissue>
    </source>
</reference>
<sequence>MTLNVVSFREGKIRFIILIAKLLDYLGSGFSTGKLVSILSAVVVSRSILGCGRQLCGMILLLLCRGGGARFRRDLSLRCCCFDSRFWLHRCWSSSKVRCKVLELFFINRNSAD</sequence>
<dbReference type="Gramene" id="KCW62520">
    <property type="protein sequence ID" value="KCW62520"/>
    <property type="gene ID" value="EUGRSUZ_G00006"/>
</dbReference>
<name>A0A059BA31_EUCGR</name>
<dbReference type="InParanoid" id="A0A059BA31"/>
<gene>
    <name evidence="1" type="ORF">EUGRSUZ_G00006</name>
</gene>
<evidence type="ECO:0000313" key="1">
    <source>
        <dbReference type="EMBL" id="KCW62520.1"/>
    </source>
</evidence>